<protein>
    <submittedName>
        <fullName evidence="1">Uncharacterized protein</fullName>
    </submittedName>
</protein>
<accession>D4F9D0</accession>
<gene>
    <name evidence="1" type="ORF">EDWATA_03388</name>
</gene>
<dbReference type="EMBL" id="ADGK01000273">
    <property type="protein sequence ID" value="EFE21629.1"/>
    <property type="molecule type" value="Genomic_DNA"/>
</dbReference>
<reference evidence="1 2" key="1">
    <citation type="submission" date="2010-02" db="EMBL/GenBank/DDBJ databases">
        <authorList>
            <person name="Weinstock G."/>
            <person name="Sodergren E."/>
            <person name="Clifton S."/>
            <person name="Fulton L."/>
            <person name="Fulton B."/>
            <person name="Courtney L."/>
            <person name="Fronick C."/>
            <person name="Harrison M."/>
            <person name="Strong C."/>
            <person name="Farmer C."/>
            <person name="Delahaunty K."/>
            <person name="Markovic C."/>
            <person name="Hall O."/>
            <person name="Minx P."/>
            <person name="Tomlinson C."/>
            <person name="Mitreva M."/>
            <person name="Nelson J."/>
            <person name="Hou S."/>
            <person name="Wollam A."/>
            <person name="Pepin K.H."/>
            <person name="Johnson M."/>
            <person name="Bhonagiri V."/>
            <person name="Zhang X."/>
            <person name="Suruliraj S."/>
            <person name="Warren W."/>
            <person name="Chinwalla A."/>
            <person name="Mardis E.R."/>
            <person name="Wilson R.K."/>
        </authorList>
    </citation>
    <scope>NUCLEOTIDE SEQUENCE [LARGE SCALE GENOMIC DNA]</scope>
    <source>
        <strain evidence="1 2">ATCC 23685</strain>
    </source>
</reference>
<comment type="caution">
    <text evidence="1">The sequence shown here is derived from an EMBL/GenBank/DDBJ whole genome shotgun (WGS) entry which is preliminary data.</text>
</comment>
<name>D4F9D0_EDWTA</name>
<dbReference type="Proteomes" id="UP000003692">
    <property type="component" value="Unassembled WGS sequence"/>
</dbReference>
<organism evidence="1 2">
    <name type="scientific">Edwardsiella tarda ATCC 23685</name>
    <dbReference type="NCBI Taxonomy" id="500638"/>
    <lineage>
        <taxon>Bacteria</taxon>
        <taxon>Pseudomonadati</taxon>
        <taxon>Pseudomonadota</taxon>
        <taxon>Gammaproteobacteria</taxon>
        <taxon>Enterobacterales</taxon>
        <taxon>Hafniaceae</taxon>
        <taxon>Edwardsiella</taxon>
    </lineage>
</organism>
<proteinExistence type="predicted"/>
<dbReference type="AlphaFoldDB" id="D4F9D0"/>
<dbReference type="HOGENOM" id="CLU_3308795_0_0_6"/>
<evidence type="ECO:0000313" key="2">
    <source>
        <dbReference type="Proteomes" id="UP000003692"/>
    </source>
</evidence>
<sequence length="39" mass="4663">MLHHPAQAGQALSKNSLSWRHSITPVNYFSRLHLYFYYK</sequence>
<evidence type="ECO:0000313" key="1">
    <source>
        <dbReference type="EMBL" id="EFE21629.1"/>
    </source>
</evidence>